<reference evidence="1" key="1">
    <citation type="submission" date="2021-06" db="EMBL/GenBank/DDBJ databases">
        <authorList>
            <person name="Kallberg Y."/>
            <person name="Tangrot J."/>
            <person name="Rosling A."/>
        </authorList>
    </citation>
    <scope>NUCLEOTIDE SEQUENCE</scope>
    <source>
        <strain evidence="1">CL356</strain>
    </source>
</reference>
<gene>
    <name evidence="1" type="ORF">ACOLOM_LOCUS787</name>
</gene>
<dbReference type="Proteomes" id="UP000789525">
    <property type="component" value="Unassembled WGS sequence"/>
</dbReference>
<comment type="caution">
    <text evidence="1">The sequence shown here is derived from an EMBL/GenBank/DDBJ whole genome shotgun (WGS) entry which is preliminary data.</text>
</comment>
<dbReference type="EMBL" id="CAJVPT010000859">
    <property type="protein sequence ID" value="CAG8451845.1"/>
    <property type="molecule type" value="Genomic_DNA"/>
</dbReference>
<sequence length="322" mass="36951">MPFRLPKSVDFGIRSIHFVKPLPFDINKGLAPLFSNDALKELWEYQSSLIDTLNGLVAEDTEFEQEHIYNVIVKTAQVPEKAQLFNCASQVWNNDFFLQTLECHGSDKRSTPLQNSSESIRDEFGSFEDFQKHFKYMALGLFGSGWTWLVLTEFRVLRVINTYNAGTTLDTTRLQPYDPNNFPSPLPNSPFLFTATSPFSPTANINESTKPLPPPLIKLAQEPPHKSKFTPILGLNWKNESLPTNREQITFLRQFQELIPQGQISTEQGLEILKKMIIYPSQRLLDLRWVSLLFENRYDSTILNSILSNQKSLKPINENSHL</sequence>
<evidence type="ECO:0000313" key="1">
    <source>
        <dbReference type="EMBL" id="CAG8451845.1"/>
    </source>
</evidence>
<protein>
    <submittedName>
        <fullName evidence="1">3255_t:CDS:1</fullName>
    </submittedName>
</protein>
<keyword evidence="2" id="KW-1185">Reference proteome</keyword>
<name>A0ACA9K4G8_9GLOM</name>
<accession>A0ACA9K4G8</accession>
<proteinExistence type="predicted"/>
<organism evidence="1 2">
    <name type="scientific">Acaulospora colombiana</name>
    <dbReference type="NCBI Taxonomy" id="27376"/>
    <lineage>
        <taxon>Eukaryota</taxon>
        <taxon>Fungi</taxon>
        <taxon>Fungi incertae sedis</taxon>
        <taxon>Mucoromycota</taxon>
        <taxon>Glomeromycotina</taxon>
        <taxon>Glomeromycetes</taxon>
        <taxon>Diversisporales</taxon>
        <taxon>Acaulosporaceae</taxon>
        <taxon>Acaulospora</taxon>
    </lineage>
</organism>
<evidence type="ECO:0000313" key="2">
    <source>
        <dbReference type="Proteomes" id="UP000789525"/>
    </source>
</evidence>